<dbReference type="PROSITE" id="PS51318">
    <property type="entry name" value="TAT"/>
    <property type="match status" value="1"/>
</dbReference>
<gene>
    <name evidence="1" type="ORF">J1M35_01420</name>
</gene>
<dbReference type="InterPro" id="IPR006311">
    <property type="entry name" value="TAT_signal"/>
</dbReference>
<organism evidence="1 2">
    <name type="scientific">Ottowia testudinis</name>
    <dbReference type="NCBI Taxonomy" id="2816950"/>
    <lineage>
        <taxon>Bacteria</taxon>
        <taxon>Pseudomonadati</taxon>
        <taxon>Pseudomonadota</taxon>
        <taxon>Betaproteobacteria</taxon>
        <taxon>Burkholderiales</taxon>
        <taxon>Comamonadaceae</taxon>
        <taxon>Ottowia</taxon>
    </lineage>
</organism>
<sequence length="714" mass="76264">MNITPVSEYDDNEIVNHSSNQHMDAILAARLSRRGALKGGIGATTAALLGGVGLSACGGSDDDAPPAKATALSFAAVAKTHADKVTVPAGYQVSILHALGDPMQFGDASWSDKGTETAESYDRRIGDGHDGMYFFGMKDGKFDAGTSASGLLCVNHEYVVQPYGLHPAGSTTVDGKRPADEVEKEIRAHGASVVEVKRKASGTDMEMVRGSKYNRRITSATEMAFGGPATGSAKLVNKLSPTGTQAFGMNNNCACGYTPWGTYLTCEENFLNVIGRAAGDDAQRSATEIVALKRYGLPEGRKNPYGWDTPEGEQYQRWNSKVSAGSAPQDYRNIFNTFGWVVEIDPFRPDSKPVKRSALGRFNHEGAWPAPAKAGEPIVIYSGDDARNEYVYKFVSDAKWDPKDVNGGAAVGAKYLDKGTLYVAKFNNDGSGEWLELTFGKNGIDAANKIYPFADQADVLIHCRLAADSRGATKMDRPEWGGVNPLNGEVYMTMTNNSQRDGTKVPLDAANPRKGNQNGHIVRWKEEGSQAGTKFKWDVYLFGARADGKQSENLSGLTDVNDFSSPDGLYFDQRAAGAGGLLWIQTDDGAYTDVTNCMMLAALPGRVGDGGAAKTKEGQATIMGAKPTDATVRRFLVGPFDCEITGVVVTPDGKTLFFNVQHPGEAAADFATNTFTSHWPGNQAPASDTAHAGHKRPRSATVVVTRTDGGVIGI</sequence>
<proteinExistence type="predicted"/>
<dbReference type="PANTHER" id="PTHR35399:SF2">
    <property type="entry name" value="DUF839 DOMAIN-CONTAINING PROTEIN"/>
    <property type="match status" value="1"/>
</dbReference>
<dbReference type="Pfam" id="PF05787">
    <property type="entry name" value="PhoX"/>
    <property type="match status" value="1"/>
</dbReference>
<dbReference type="Proteomes" id="UP000663903">
    <property type="component" value="Chromosome"/>
</dbReference>
<accession>A0A975CH03</accession>
<reference evidence="1" key="1">
    <citation type="submission" date="2021-03" db="EMBL/GenBank/DDBJ databases">
        <title>Ottowia sp. 27C isolated from the cloaca of a Giant Asian pond turtle (Heosemys grandis).</title>
        <authorList>
            <person name="Spergser J."/>
            <person name="Busse H.-J."/>
        </authorList>
    </citation>
    <scope>NUCLEOTIDE SEQUENCE</scope>
    <source>
        <strain evidence="1">27C</strain>
    </source>
</reference>
<dbReference type="InterPro" id="IPR008557">
    <property type="entry name" value="PhoX"/>
</dbReference>
<evidence type="ECO:0000313" key="1">
    <source>
        <dbReference type="EMBL" id="QTD45612.1"/>
    </source>
</evidence>
<name>A0A975CH03_9BURK</name>
<dbReference type="PANTHER" id="PTHR35399">
    <property type="entry name" value="SLR8030 PROTEIN"/>
    <property type="match status" value="1"/>
</dbReference>
<dbReference type="RefSeq" id="WP_208009360.1">
    <property type="nucleotide sequence ID" value="NZ_CP071796.1"/>
</dbReference>
<dbReference type="EMBL" id="CP071796">
    <property type="protein sequence ID" value="QTD45612.1"/>
    <property type="molecule type" value="Genomic_DNA"/>
</dbReference>
<keyword evidence="2" id="KW-1185">Reference proteome</keyword>
<dbReference type="AlphaFoldDB" id="A0A975CH03"/>
<dbReference type="KEGG" id="otd:J1M35_01420"/>
<protein>
    <submittedName>
        <fullName evidence="1">PhoX family phosphatase</fullName>
    </submittedName>
</protein>
<evidence type="ECO:0000313" key="2">
    <source>
        <dbReference type="Proteomes" id="UP000663903"/>
    </source>
</evidence>